<dbReference type="AlphaFoldDB" id="A0A4P6XQP0"/>
<dbReference type="Proteomes" id="UP000292447">
    <property type="component" value="Chromosome V"/>
</dbReference>
<dbReference type="InterPro" id="IPR000952">
    <property type="entry name" value="AB_hydrolase_4_CS"/>
</dbReference>
<gene>
    <name evidence="6" type="ORF">METSCH_E00860</name>
</gene>
<dbReference type="InterPro" id="IPR000073">
    <property type="entry name" value="AB_hydrolase_1"/>
</dbReference>
<keyword evidence="2" id="KW-0719">Serine esterase</keyword>
<dbReference type="EMBL" id="CP034460">
    <property type="protein sequence ID" value="QBM89852.1"/>
    <property type="molecule type" value="Genomic_DNA"/>
</dbReference>
<dbReference type="PROSITE" id="PS01133">
    <property type="entry name" value="UPF0017"/>
    <property type="match status" value="1"/>
</dbReference>
<feature type="domain" description="AB hydrolase-1" evidence="5">
    <location>
        <begin position="152"/>
        <end position="398"/>
    </location>
</feature>
<dbReference type="GO" id="GO:0051793">
    <property type="term" value="P:medium-chain fatty acid catabolic process"/>
    <property type="evidence" value="ECO:0007669"/>
    <property type="project" value="TreeGrafter"/>
</dbReference>
<dbReference type="GO" id="GO:0051792">
    <property type="term" value="P:medium-chain fatty acid biosynthetic process"/>
    <property type="evidence" value="ECO:0007669"/>
    <property type="project" value="TreeGrafter"/>
</dbReference>
<comment type="similarity">
    <text evidence="1">Belongs to the AB hydrolase superfamily. AB hydrolase 4 family.</text>
</comment>
<dbReference type="Pfam" id="PF00561">
    <property type="entry name" value="Abhydrolase_1"/>
    <property type="match status" value="1"/>
</dbReference>
<evidence type="ECO:0000259" key="5">
    <source>
        <dbReference type="Pfam" id="PF00561"/>
    </source>
</evidence>
<dbReference type="PIRSF" id="PIRSF005211">
    <property type="entry name" value="Ab_hydro_YheT"/>
    <property type="match status" value="1"/>
</dbReference>
<organism evidence="6 7">
    <name type="scientific">Metschnikowia aff. pulcherrima</name>
    <dbReference type="NCBI Taxonomy" id="2163413"/>
    <lineage>
        <taxon>Eukaryota</taxon>
        <taxon>Fungi</taxon>
        <taxon>Dikarya</taxon>
        <taxon>Ascomycota</taxon>
        <taxon>Saccharomycotina</taxon>
        <taxon>Pichiomycetes</taxon>
        <taxon>Metschnikowiaceae</taxon>
        <taxon>Metschnikowia</taxon>
    </lineage>
</organism>
<keyword evidence="3" id="KW-0378">Hydrolase</keyword>
<dbReference type="SUPFAM" id="SSF53474">
    <property type="entry name" value="alpha/beta-Hydrolases"/>
    <property type="match status" value="1"/>
</dbReference>
<accession>A0A4P6XQP0</accession>
<keyword evidence="7" id="KW-1185">Reference proteome</keyword>
<evidence type="ECO:0000256" key="2">
    <source>
        <dbReference type="ARBA" id="ARBA00022487"/>
    </source>
</evidence>
<feature type="active site" description="Charge relay system" evidence="4">
    <location>
        <position position="368"/>
    </location>
</feature>
<dbReference type="InterPro" id="IPR012020">
    <property type="entry name" value="ABHD4"/>
</dbReference>
<evidence type="ECO:0000313" key="6">
    <source>
        <dbReference type="EMBL" id="QBM89852.1"/>
    </source>
</evidence>
<name>A0A4P6XQP0_9ASCO</name>
<dbReference type="Gene3D" id="3.40.50.1820">
    <property type="entry name" value="alpha/beta hydrolase"/>
    <property type="match status" value="1"/>
</dbReference>
<feature type="active site" description="Charge relay system" evidence="4">
    <location>
        <position position="232"/>
    </location>
</feature>
<evidence type="ECO:0000256" key="4">
    <source>
        <dbReference type="PIRSR" id="PIRSR005211-1"/>
    </source>
</evidence>
<sequence>MTFVGFWKWGFRSTLKVHTSSEEKSPQISNSTTFADFVRNKLPILDASKKLWLNPLLFNGALQTLYYGMHNSETEFQVYYGREIFKYDDEGVCSLDWVIDRPESEQEFKRLYKETLPETSPRLHPRTRFFTSFELAEKVKKDQIENTKPLCVVFHGLAGGSHEPLIRNLAQDLKQLPESQWDMVVVNSRGCCRTKITTGKLFNGLSYDDVREVLVDLKKRFPNRPLYTVGFSFGAVLVANYLAFAGESAKELVTSAVLIGCPWDMVDSANHVSSSLTGKFMLNPSLTTFLNKLIKSNSKELKIHLPEIFNDESIKKAMLAKKTHEWDDIFTCKTAGFENSWEYYREASPLKRIDQIRVPTLSLNATDDPTVSTDMDFDKLVQENPNLAMVESDLGGHLGWVKPSGEFWCVEVVCQFIEQFNSVAK</sequence>
<evidence type="ECO:0000256" key="1">
    <source>
        <dbReference type="ARBA" id="ARBA00010884"/>
    </source>
</evidence>
<reference evidence="7" key="1">
    <citation type="submission" date="2019-03" db="EMBL/GenBank/DDBJ databases">
        <title>Snf2 controls pulcherriminic acid biosynthesis and connects pigmentation and antifungal activity of the yeast Metschnikowia pulcherrima.</title>
        <authorList>
            <person name="Gore-Lloyd D."/>
            <person name="Sumann I."/>
            <person name="Brachmann A.O."/>
            <person name="Schneeberger K."/>
            <person name="Ortiz-Merino R.A."/>
            <person name="Moreno-Beltran M."/>
            <person name="Schlaefli M."/>
            <person name="Kirner P."/>
            <person name="Santos Kron A."/>
            <person name="Wolfe K.H."/>
            <person name="Piel J."/>
            <person name="Ahrens C.H."/>
            <person name="Henk D."/>
            <person name="Freimoser F.M."/>
        </authorList>
    </citation>
    <scope>NUCLEOTIDE SEQUENCE [LARGE SCALE GENOMIC DNA]</scope>
    <source>
        <strain evidence="7">APC 1.2</strain>
    </source>
</reference>
<dbReference type="GO" id="GO:0047372">
    <property type="term" value="F:monoacylglycerol lipase activity"/>
    <property type="evidence" value="ECO:0007669"/>
    <property type="project" value="TreeGrafter"/>
</dbReference>
<evidence type="ECO:0000256" key="3">
    <source>
        <dbReference type="ARBA" id="ARBA00022801"/>
    </source>
</evidence>
<dbReference type="PANTHER" id="PTHR10794:SF44">
    <property type="entry name" value="MEDIUM-CHAIN FATTY ACID ETHYL ESTER SYNTHASE_ESTERASE 1-RELATED"/>
    <property type="match status" value="1"/>
</dbReference>
<dbReference type="PANTHER" id="PTHR10794">
    <property type="entry name" value="ABHYDROLASE DOMAIN-CONTAINING PROTEIN"/>
    <property type="match status" value="1"/>
</dbReference>
<feature type="active site" description="Charge relay system" evidence="4">
    <location>
        <position position="397"/>
    </location>
</feature>
<dbReference type="InterPro" id="IPR029058">
    <property type="entry name" value="AB_hydrolase_fold"/>
</dbReference>
<evidence type="ECO:0000313" key="7">
    <source>
        <dbReference type="Proteomes" id="UP000292447"/>
    </source>
</evidence>
<dbReference type="STRING" id="2163413.A0A4P6XQP0"/>
<dbReference type="GO" id="GO:0008126">
    <property type="term" value="F:acetylesterase activity"/>
    <property type="evidence" value="ECO:0007669"/>
    <property type="project" value="TreeGrafter"/>
</dbReference>
<dbReference type="InterPro" id="IPR050960">
    <property type="entry name" value="AB_hydrolase_4_sf"/>
</dbReference>
<protein>
    <recommendedName>
        <fullName evidence="5">AB hydrolase-1 domain-containing protein</fullName>
    </recommendedName>
</protein>
<proteinExistence type="inferred from homology"/>